<evidence type="ECO:0000313" key="1">
    <source>
        <dbReference type="EMBL" id="TDF95920.1"/>
    </source>
</evidence>
<dbReference type="PANTHER" id="PTHR35145:SF1">
    <property type="entry name" value="CYTOPLASMIC PROTEIN"/>
    <property type="match status" value="1"/>
</dbReference>
<comment type="caution">
    <text evidence="1">The sequence shown here is derived from an EMBL/GenBank/DDBJ whole genome shotgun (WGS) entry which is preliminary data.</text>
</comment>
<reference evidence="1 2" key="1">
    <citation type="submission" date="2019-03" db="EMBL/GenBank/DDBJ databases">
        <title>This is whole genome sequence of Paenibacillus sp MS74 strain.</title>
        <authorList>
            <person name="Trinh H.N."/>
        </authorList>
    </citation>
    <scope>NUCLEOTIDE SEQUENCE [LARGE SCALE GENOMIC DNA]</scope>
    <source>
        <strain evidence="1 2">MS74</strain>
    </source>
</reference>
<sequence length="120" mass="13500">MNIEALTRYCLSKQGTREEYPFGDDVLVIKVASKIFAFISERNNVPNISLKCDPFIAENLRQQYPSVIPGYHLNKSHWNTVILDGSISGPELCSMIDHSYELVFKGLKKSEKDAVLHGGL</sequence>
<dbReference type="PANTHER" id="PTHR35145">
    <property type="entry name" value="CYTOPLASMIC PROTEIN-RELATED"/>
    <property type="match status" value="1"/>
</dbReference>
<dbReference type="AlphaFoldDB" id="A0A4R5KMX8"/>
<dbReference type="OrthoDB" id="9789813at2"/>
<dbReference type="InterPro" id="IPR007351">
    <property type="entry name" value="YjbR"/>
</dbReference>
<dbReference type="Pfam" id="PF04237">
    <property type="entry name" value="YjbR"/>
    <property type="match status" value="1"/>
</dbReference>
<dbReference type="InterPro" id="IPR058532">
    <property type="entry name" value="YjbR/MT2646/Rv2570-like"/>
</dbReference>
<name>A0A4R5KMX8_9BACL</name>
<proteinExistence type="predicted"/>
<dbReference type="Gene3D" id="3.90.1150.30">
    <property type="match status" value="1"/>
</dbReference>
<dbReference type="GO" id="GO:0003677">
    <property type="term" value="F:DNA binding"/>
    <property type="evidence" value="ECO:0007669"/>
    <property type="project" value="UniProtKB-KW"/>
</dbReference>
<dbReference type="Proteomes" id="UP000295636">
    <property type="component" value="Unassembled WGS sequence"/>
</dbReference>
<keyword evidence="2" id="KW-1185">Reference proteome</keyword>
<protein>
    <submittedName>
        <fullName evidence="1">MmcQ/YjbR family DNA-binding protein</fullName>
    </submittedName>
</protein>
<dbReference type="InterPro" id="IPR038056">
    <property type="entry name" value="YjbR-like_sf"/>
</dbReference>
<dbReference type="RefSeq" id="WP_133231170.1">
    <property type="nucleotide sequence ID" value="NZ_SMRT01000009.1"/>
</dbReference>
<gene>
    <name evidence="1" type="ORF">E1757_19565</name>
</gene>
<accession>A0A4R5KMX8</accession>
<keyword evidence="1" id="KW-0238">DNA-binding</keyword>
<organism evidence="1 2">
    <name type="scientific">Paenibacillus piri</name>
    <dbReference type="NCBI Taxonomy" id="2547395"/>
    <lineage>
        <taxon>Bacteria</taxon>
        <taxon>Bacillati</taxon>
        <taxon>Bacillota</taxon>
        <taxon>Bacilli</taxon>
        <taxon>Bacillales</taxon>
        <taxon>Paenibacillaceae</taxon>
        <taxon>Paenibacillus</taxon>
    </lineage>
</organism>
<dbReference type="EMBL" id="SMRT01000009">
    <property type="protein sequence ID" value="TDF95920.1"/>
    <property type="molecule type" value="Genomic_DNA"/>
</dbReference>
<dbReference type="SUPFAM" id="SSF142906">
    <property type="entry name" value="YjbR-like"/>
    <property type="match status" value="1"/>
</dbReference>
<evidence type="ECO:0000313" key="2">
    <source>
        <dbReference type="Proteomes" id="UP000295636"/>
    </source>
</evidence>